<evidence type="ECO:0000256" key="8">
    <source>
        <dbReference type="SAM" id="MobiDB-lite"/>
    </source>
</evidence>
<evidence type="ECO:0000256" key="3">
    <source>
        <dbReference type="ARBA" id="ARBA00022473"/>
    </source>
</evidence>
<feature type="domain" description="CHRD" evidence="10">
    <location>
        <begin position="535"/>
        <end position="655"/>
    </location>
</feature>
<proteinExistence type="evidence at transcript level"/>
<dbReference type="InterPro" id="IPR010895">
    <property type="entry name" value="CHRD"/>
</dbReference>
<sequence>MELFHTVSSRGTHLYTMGVSSVRTAFILSLVCLDVFTARSADARLPFKPARGRGRVNHRQTGCQLGDVNYRLQATWNPTLEPLGPMYCVHCKCRPVIKKGELRPHGKVHCRSIKRECPRLTCRDAYTPPKSCCKVCPGTVTTTTSKNTKLPAIFSPKMNDRKEETSQGQLFTALLLGQTLYHPKQTRAVARGHFILSPATINYAIHYKGIRKPKTIRFTDEKGRVFFEQAVHNVAMFSHQICGVWRNVPSIYINYLQQGKLHFIVATDGHKDGLLGGAIGPHQALQLEAFSSLLVSDNADGNGGVAMVTLGQDGHSLNFNILFRGLLTPSDGAVARIIFSKNSNIIKEIGIKVSNKDKEIRDVWSKLTPAQSKQLARGKITLRIVTSSGRKLEGKITPKMSCSTFQAVLSGRDALKPHNTFSAGSAILYLQNNGNINYQIRLTGIKSEITSITIEGAPNKRDRRRRVTKMTGDYKADNTESLDGWANGTYTKPNAREIFLLLRQQLYVNVATRNNPISELRGHITELSYHGHLARHIGHPIVMSGSSLQPPVQSGIAGHVWFNVDLTCSLHYEIIIGGLTQRNLADFSVVLNETTSGRPFSVILKRFYNNKALGVMGDLPEDFFYNLNFGNTNIKLTSKQYPNGAIGSNVTVPNQCYSKTSRRNNADILEDMENNQIEDDRYKKCSVDGSLYDDGESWVPKSVKTCATCSCHRGKTICHPTVCPPLSCKRQVKLPGECCPSCQGRGKQPAGKCFFQGDKRNHSVGTIWYPYVAPFGYSTCAICSCVPGKNEYNCSRIRCPRLNCPGQEVRLRGTDCCKVCQKLPEINSNVPAVISNVQQDGPKKGACLFAGKKYDNLQEWNPLTLFGAVKCVTCKCRNGKAKCKRLRCKKLHCKRKTRPSGSCCRVCADGKRGRDRKDRRKKNRKRKNKHRKNQ</sequence>
<dbReference type="EMBL" id="KR232544">
    <property type="protein sequence ID" value="AMY99568.1"/>
    <property type="molecule type" value="mRNA"/>
</dbReference>
<protein>
    <submittedName>
        <fullName evidence="11">Chordin</fullName>
    </submittedName>
</protein>
<dbReference type="PIRSF" id="PIRSF002496">
    <property type="entry name" value="Chordin"/>
    <property type="match status" value="1"/>
</dbReference>
<dbReference type="PROSITE" id="PS50933">
    <property type="entry name" value="CHRD"/>
    <property type="match status" value="3"/>
</dbReference>
<comment type="subcellular location">
    <subcellularLocation>
        <location evidence="1">Secreted</location>
    </subcellularLocation>
</comment>
<dbReference type="PANTHER" id="PTHR46526:SF1">
    <property type="entry name" value="CHORDIN"/>
    <property type="match status" value="1"/>
</dbReference>
<dbReference type="InterPro" id="IPR016353">
    <property type="entry name" value="Chordin"/>
</dbReference>
<dbReference type="Gene3D" id="6.20.200.20">
    <property type="match status" value="2"/>
</dbReference>
<dbReference type="SMART" id="SM00754">
    <property type="entry name" value="CHRD"/>
    <property type="match status" value="4"/>
</dbReference>
<evidence type="ECO:0000256" key="5">
    <source>
        <dbReference type="ARBA" id="ARBA00022737"/>
    </source>
</evidence>
<evidence type="ECO:0000256" key="7">
    <source>
        <dbReference type="PIRNR" id="PIRNR002496"/>
    </source>
</evidence>
<comment type="similarity">
    <text evidence="2 7">Belongs to the chordin family.</text>
</comment>
<evidence type="ECO:0000256" key="2">
    <source>
        <dbReference type="ARBA" id="ARBA00007156"/>
    </source>
</evidence>
<dbReference type="PROSITE" id="PS01208">
    <property type="entry name" value="VWFC_1"/>
    <property type="match status" value="2"/>
</dbReference>
<organism evidence="11">
    <name type="scientific">Terebratalia transversa</name>
    <name type="common">Transverse lampshell</name>
    <dbReference type="NCBI Taxonomy" id="34513"/>
    <lineage>
        <taxon>Eukaryota</taxon>
        <taxon>Metazoa</taxon>
        <taxon>Spiralia</taxon>
        <taxon>Lophotrochozoa</taxon>
        <taxon>Brachiopoda</taxon>
        <taxon>Rhynchonelliformea</taxon>
        <taxon>Rhynchonellata</taxon>
        <taxon>Terebratellidina</taxon>
        <taxon>Laqueoidea</taxon>
        <taxon>Laqueidae</taxon>
        <taxon>Terebratalia</taxon>
    </lineage>
</organism>
<dbReference type="PROSITE" id="PS50184">
    <property type="entry name" value="VWFC_2"/>
    <property type="match status" value="3"/>
</dbReference>
<feature type="domain" description="VWFC" evidence="9">
    <location>
        <begin position="845"/>
        <end position="908"/>
    </location>
</feature>
<dbReference type="GO" id="GO:0036122">
    <property type="term" value="F:BMP binding"/>
    <property type="evidence" value="ECO:0007669"/>
    <property type="project" value="TreeGrafter"/>
</dbReference>
<evidence type="ECO:0000256" key="1">
    <source>
        <dbReference type="ARBA" id="ARBA00004613"/>
    </source>
</evidence>
<feature type="domain" description="VWFC" evidence="9">
    <location>
        <begin position="751"/>
        <end position="821"/>
    </location>
</feature>
<dbReference type="SMART" id="SM00214">
    <property type="entry name" value="VWC"/>
    <property type="match status" value="4"/>
</dbReference>
<dbReference type="InterPro" id="IPR052278">
    <property type="entry name" value="Chordin-like_regulators"/>
</dbReference>
<keyword evidence="4" id="KW-0964">Secreted</keyword>
<feature type="domain" description="CHRD" evidence="10">
    <location>
        <begin position="401"/>
        <end position="529"/>
    </location>
</feature>
<reference evidence="11" key="1">
    <citation type="submission" date="2015-04" db="EMBL/GenBank/DDBJ databases">
        <title>The developmental basis of the recurrent evolution of deuterostomy and protostomy.</title>
        <authorList>
            <person name="Martin-Duran J.M."/>
            <person name="Passamaneck Y.J."/>
            <person name="Martindale M.Q."/>
            <person name="Hejnol A."/>
        </authorList>
    </citation>
    <scope>NUCLEOTIDE SEQUENCE</scope>
</reference>
<keyword evidence="6" id="KW-0325">Glycoprotein</keyword>
<dbReference type="InterPro" id="IPR001007">
    <property type="entry name" value="VWF_dom"/>
</dbReference>
<name>A0A165USK3_TERTR</name>
<dbReference type="PANTHER" id="PTHR46526">
    <property type="entry name" value="CHORDIN"/>
    <property type="match status" value="1"/>
</dbReference>
<feature type="region of interest" description="Disordered" evidence="8">
    <location>
        <begin position="909"/>
        <end position="934"/>
    </location>
</feature>
<keyword evidence="3 7" id="KW-0217">Developmental protein</keyword>
<dbReference type="AlphaFoldDB" id="A0A165USK3"/>
<feature type="domain" description="VWFC" evidence="9">
    <location>
        <begin position="683"/>
        <end position="743"/>
    </location>
</feature>
<keyword evidence="5" id="KW-0677">Repeat</keyword>
<dbReference type="Pfam" id="PF07452">
    <property type="entry name" value="CHRD"/>
    <property type="match status" value="1"/>
</dbReference>
<dbReference type="GO" id="GO:0005615">
    <property type="term" value="C:extracellular space"/>
    <property type="evidence" value="ECO:0007669"/>
    <property type="project" value="TreeGrafter"/>
</dbReference>
<evidence type="ECO:0000259" key="9">
    <source>
        <dbReference type="PROSITE" id="PS50184"/>
    </source>
</evidence>
<feature type="compositionally biased region" description="Basic residues" evidence="8">
    <location>
        <begin position="917"/>
        <end position="934"/>
    </location>
</feature>
<dbReference type="GO" id="GO:0048731">
    <property type="term" value="P:system development"/>
    <property type="evidence" value="ECO:0007669"/>
    <property type="project" value="UniProtKB-ARBA"/>
</dbReference>
<evidence type="ECO:0000256" key="4">
    <source>
        <dbReference type="ARBA" id="ARBA00022525"/>
    </source>
</evidence>
<dbReference type="GO" id="GO:0030514">
    <property type="term" value="P:negative regulation of BMP signaling pathway"/>
    <property type="evidence" value="ECO:0007669"/>
    <property type="project" value="TreeGrafter"/>
</dbReference>
<evidence type="ECO:0000259" key="10">
    <source>
        <dbReference type="PROSITE" id="PS50933"/>
    </source>
</evidence>
<dbReference type="GO" id="GO:0009953">
    <property type="term" value="P:dorsal/ventral pattern formation"/>
    <property type="evidence" value="ECO:0007669"/>
    <property type="project" value="TreeGrafter"/>
</dbReference>
<accession>A0A165USK3</accession>
<dbReference type="SUPFAM" id="SSF57603">
    <property type="entry name" value="FnI-like domain"/>
    <property type="match status" value="3"/>
</dbReference>
<feature type="domain" description="CHRD" evidence="10">
    <location>
        <begin position="167"/>
        <end position="284"/>
    </location>
</feature>
<evidence type="ECO:0000313" key="11">
    <source>
        <dbReference type="EMBL" id="AMY99568.1"/>
    </source>
</evidence>
<dbReference type="Pfam" id="PF00093">
    <property type="entry name" value="VWC"/>
    <property type="match status" value="2"/>
</dbReference>
<evidence type="ECO:0000256" key="6">
    <source>
        <dbReference type="ARBA" id="ARBA00023180"/>
    </source>
</evidence>